<feature type="region of interest" description="Disordered" evidence="1">
    <location>
        <begin position="14"/>
        <end position="155"/>
    </location>
</feature>
<dbReference type="Pfam" id="PF12223">
    <property type="entry name" value="DUF3602"/>
    <property type="match status" value="1"/>
</dbReference>
<organism evidence="3">
    <name type="scientific">Melampsora larici-populina (strain 98AG31 / pathotype 3-4-7)</name>
    <name type="common">Poplar leaf rust fungus</name>
    <dbReference type="NCBI Taxonomy" id="747676"/>
    <lineage>
        <taxon>Eukaryota</taxon>
        <taxon>Fungi</taxon>
        <taxon>Dikarya</taxon>
        <taxon>Basidiomycota</taxon>
        <taxon>Pucciniomycotina</taxon>
        <taxon>Pucciniomycetes</taxon>
        <taxon>Pucciniales</taxon>
        <taxon>Melampsoraceae</taxon>
        <taxon>Melampsora</taxon>
    </lineage>
</organism>
<dbReference type="AlphaFoldDB" id="F4S5C4"/>
<dbReference type="InterPro" id="IPR022024">
    <property type="entry name" value="DUF3602"/>
</dbReference>
<dbReference type="PANTHER" id="PTHR34693:SF1">
    <property type="entry name" value="PROTEIN PAR32"/>
    <property type="match status" value="1"/>
</dbReference>
<evidence type="ECO:0000256" key="1">
    <source>
        <dbReference type="SAM" id="MobiDB-lite"/>
    </source>
</evidence>
<dbReference type="HOGENOM" id="CLU_1563629_0_0_1"/>
<feature type="compositionally biased region" description="Basic and acidic residues" evidence="1">
    <location>
        <begin position="107"/>
        <end position="140"/>
    </location>
</feature>
<dbReference type="GeneID" id="18932329"/>
<dbReference type="InterPro" id="IPR053203">
    <property type="entry name" value="Cisplatin_resist-associated"/>
</dbReference>
<proteinExistence type="predicted"/>
<name>F4S5C4_MELLP</name>
<dbReference type="eggNOG" id="ENOG502SE64">
    <property type="taxonomic scope" value="Eukaryota"/>
</dbReference>
<sequence length="155" mass="16908">MTGFVAKVRNAISPSRHYNSHSPPAIDTSHSPTSTCRDLSEDRGRTAHQQIFTTGRGGAGNLVKSGVPIDPNELSIEEDLVTNEERNKRVLSPRSHGRGGAGNIRSPSRDASQRAEQAEKLKQLDEEDRRIEEAYDERTKNSAHSTGRGGAGNIH</sequence>
<protein>
    <submittedName>
        <fullName evidence="2">Uncharacterized protein</fullName>
    </submittedName>
</protein>
<accession>F4S5C4</accession>
<feature type="compositionally biased region" description="Polar residues" evidence="1">
    <location>
        <begin position="14"/>
        <end position="37"/>
    </location>
</feature>
<keyword evidence="3" id="KW-1185">Reference proteome</keyword>
<dbReference type="VEuPathDB" id="FungiDB:MELLADRAFT_73252"/>
<dbReference type="InParanoid" id="F4S5C4"/>
<evidence type="ECO:0000313" key="2">
    <source>
        <dbReference type="EMBL" id="EGG00141.1"/>
    </source>
</evidence>
<dbReference type="Proteomes" id="UP000001072">
    <property type="component" value="Unassembled WGS sequence"/>
</dbReference>
<dbReference type="OrthoDB" id="2537432at2759"/>
<dbReference type="EMBL" id="GL883150">
    <property type="protein sequence ID" value="EGG00141.1"/>
    <property type="molecule type" value="Genomic_DNA"/>
</dbReference>
<gene>
    <name evidence="2" type="ORF">MELLADRAFT_73252</name>
</gene>
<dbReference type="RefSeq" id="XP_007416544.1">
    <property type="nucleotide sequence ID" value="XM_007416482.1"/>
</dbReference>
<dbReference type="PANTHER" id="PTHR34693">
    <property type="entry name" value="PROTEIN PAR32"/>
    <property type="match status" value="1"/>
</dbReference>
<dbReference type="KEGG" id="mlr:MELLADRAFT_73252"/>
<evidence type="ECO:0000313" key="3">
    <source>
        <dbReference type="Proteomes" id="UP000001072"/>
    </source>
</evidence>
<reference evidence="3" key="1">
    <citation type="journal article" date="2011" name="Proc. Natl. Acad. Sci. U.S.A.">
        <title>Obligate biotrophy features unraveled by the genomic analysis of rust fungi.</title>
        <authorList>
            <person name="Duplessis S."/>
            <person name="Cuomo C.A."/>
            <person name="Lin Y.-C."/>
            <person name="Aerts A."/>
            <person name="Tisserant E."/>
            <person name="Veneault-Fourrey C."/>
            <person name="Joly D.L."/>
            <person name="Hacquard S."/>
            <person name="Amselem J."/>
            <person name="Cantarel B.L."/>
            <person name="Chiu R."/>
            <person name="Coutinho P.M."/>
            <person name="Feau N."/>
            <person name="Field M."/>
            <person name="Frey P."/>
            <person name="Gelhaye E."/>
            <person name="Goldberg J."/>
            <person name="Grabherr M.G."/>
            <person name="Kodira C.D."/>
            <person name="Kohler A."/>
            <person name="Kuees U."/>
            <person name="Lindquist E.A."/>
            <person name="Lucas S.M."/>
            <person name="Mago R."/>
            <person name="Mauceli E."/>
            <person name="Morin E."/>
            <person name="Murat C."/>
            <person name="Pangilinan J.L."/>
            <person name="Park R."/>
            <person name="Pearson M."/>
            <person name="Quesneville H."/>
            <person name="Rouhier N."/>
            <person name="Sakthikumar S."/>
            <person name="Salamov A.A."/>
            <person name="Schmutz J."/>
            <person name="Selles B."/>
            <person name="Shapiro H."/>
            <person name="Tanguay P."/>
            <person name="Tuskan G.A."/>
            <person name="Henrissat B."/>
            <person name="Van de Peer Y."/>
            <person name="Rouze P."/>
            <person name="Ellis J.G."/>
            <person name="Dodds P.N."/>
            <person name="Schein J.E."/>
            <person name="Zhong S."/>
            <person name="Hamelin R.C."/>
            <person name="Grigoriev I.V."/>
            <person name="Szabo L.J."/>
            <person name="Martin F."/>
        </authorList>
    </citation>
    <scope>NUCLEOTIDE SEQUENCE [LARGE SCALE GENOMIC DNA]</scope>
    <source>
        <strain evidence="3">98AG31 / pathotype 3-4-7</strain>
    </source>
</reference>